<feature type="domain" description="MBD" evidence="9">
    <location>
        <begin position="74"/>
        <end position="144"/>
    </location>
</feature>
<dbReference type="PROSITE" id="PS51050">
    <property type="entry name" value="ZF_CW"/>
    <property type="match status" value="1"/>
</dbReference>
<dbReference type="Gramene" id="mRNA:HanXRQr2_Chr15g0674231">
    <property type="protein sequence ID" value="CDS:HanXRQr2_Chr15g0674231.1"/>
    <property type="gene ID" value="HanXRQr2_Chr15g0674231"/>
</dbReference>
<dbReference type="PROSITE" id="PS50982">
    <property type="entry name" value="MBD"/>
    <property type="match status" value="1"/>
</dbReference>
<name>A0A251S6N8_HELAN</name>
<evidence type="ECO:0000256" key="6">
    <source>
        <dbReference type="ARBA" id="ARBA00023125"/>
    </source>
</evidence>
<organism evidence="12 13">
    <name type="scientific">Helianthus annuus</name>
    <name type="common">Common sunflower</name>
    <dbReference type="NCBI Taxonomy" id="4232"/>
    <lineage>
        <taxon>Eukaryota</taxon>
        <taxon>Viridiplantae</taxon>
        <taxon>Streptophyta</taxon>
        <taxon>Embryophyta</taxon>
        <taxon>Tracheophyta</taxon>
        <taxon>Spermatophyta</taxon>
        <taxon>Magnoliopsida</taxon>
        <taxon>eudicotyledons</taxon>
        <taxon>Gunneridae</taxon>
        <taxon>Pentapetalae</taxon>
        <taxon>asterids</taxon>
        <taxon>campanulids</taxon>
        <taxon>Asterales</taxon>
        <taxon>Asteraceae</taxon>
        <taxon>Asteroideae</taxon>
        <taxon>Heliantheae alliance</taxon>
        <taxon>Heliantheae</taxon>
        <taxon>Helianthus</taxon>
    </lineage>
</organism>
<keyword evidence="8" id="KW-0539">Nucleus</keyword>
<proteinExistence type="predicted"/>
<dbReference type="GO" id="GO:0003677">
    <property type="term" value="F:DNA binding"/>
    <property type="evidence" value="ECO:0007669"/>
    <property type="project" value="UniProtKB-KW"/>
</dbReference>
<feature type="domain" description="CW-type" evidence="10">
    <location>
        <begin position="13"/>
        <end position="68"/>
    </location>
</feature>
<dbReference type="Gene3D" id="3.30.40.100">
    <property type="match status" value="1"/>
</dbReference>
<dbReference type="InterPro" id="IPR016177">
    <property type="entry name" value="DNA-bd_dom_sf"/>
</dbReference>
<dbReference type="InParanoid" id="A0A251S6N8"/>
<dbReference type="PANTHER" id="PTHR12396:SF10">
    <property type="entry name" value="METHYL-CPG-BINDING DOMAIN-CONTAINING PROTEIN 1-RELATED"/>
    <property type="match status" value="1"/>
</dbReference>
<evidence type="ECO:0000256" key="4">
    <source>
        <dbReference type="ARBA" id="ARBA00022833"/>
    </source>
</evidence>
<protein>
    <submittedName>
        <fullName evidence="12">Putative zinc finger, CW-type, DNA-binding domain protein</fullName>
    </submittedName>
    <submittedName>
        <fullName evidence="11">Transcription factor &amp; chromatin remodeling CW-Zn family</fullName>
    </submittedName>
</protein>
<dbReference type="Pfam" id="PF01429">
    <property type="entry name" value="MBD"/>
    <property type="match status" value="1"/>
</dbReference>
<dbReference type="GO" id="GO:0008270">
    <property type="term" value="F:zinc ion binding"/>
    <property type="evidence" value="ECO:0007669"/>
    <property type="project" value="UniProtKB-KW"/>
</dbReference>
<dbReference type="InterPro" id="IPR011124">
    <property type="entry name" value="Znf_CW"/>
</dbReference>
<evidence type="ECO:0000256" key="3">
    <source>
        <dbReference type="ARBA" id="ARBA00022771"/>
    </source>
</evidence>
<keyword evidence="5" id="KW-0805">Transcription regulation</keyword>
<evidence type="ECO:0000256" key="7">
    <source>
        <dbReference type="ARBA" id="ARBA00023163"/>
    </source>
</evidence>
<evidence type="ECO:0000259" key="10">
    <source>
        <dbReference type="PROSITE" id="PS51050"/>
    </source>
</evidence>
<keyword evidence="7" id="KW-0804">Transcription</keyword>
<dbReference type="Proteomes" id="UP000215914">
    <property type="component" value="Chromosome 15"/>
</dbReference>
<dbReference type="AlphaFoldDB" id="A0A251S6N8"/>
<dbReference type="SUPFAM" id="SSF54171">
    <property type="entry name" value="DNA-binding domain"/>
    <property type="match status" value="1"/>
</dbReference>
<reference evidence="12" key="2">
    <citation type="submission" date="2017-02" db="EMBL/GenBank/DDBJ databases">
        <title>Sunflower complete genome.</title>
        <authorList>
            <person name="Langlade N."/>
            <person name="Munos S."/>
        </authorList>
    </citation>
    <scope>NUCLEOTIDE SEQUENCE [LARGE SCALE GENOMIC DNA]</scope>
    <source>
        <tissue evidence="12">Leaves</tissue>
    </source>
</reference>
<keyword evidence="6 12" id="KW-0238">DNA-binding</keyword>
<dbReference type="GO" id="GO:0005634">
    <property type="term" value="C:nucleus"/>
    <property type="evidence" value="ECO:0007669"/>
    <property type="project" value="UniProtKB-SubCell"/>
</dbReference>
<evidence type="ECO:0000259" key="9">
    <source>
        <dbReference type="PROSITE" id="PS50982"/>
    </source>
</evidence>
<evidence type="ECO:0000313" key="13">
    <source>
        <dbReference type="Proteomes" id="UP000215914"/>
    </source>
</evidence>
<reference evidence="11" key="3">
    <citation type="submission" date="2020-06" db="EMBL/GenBank/DDBJ databases">
        <title>Helianthus annuus Genome sequencing and assembly Release 2.</title>
        <authorList>
            <person name="Gouzy J."/>
            <person name="Langlade N."/>
            <person name="Munos S."/>
        </authorList>
    </citation>
    <scope>NUCLEOTIDE SEQUENCE</scope>
    <source>
        <tissue evidence="11">Leaves</tissue>
    </source>
</reference>
<dbReference type="FunCoup" id="A0A251S6N8">
    <property type="interactions" value="523"/>
</dbReference>
<dbReference type="OMA" id="YKCEKWR"/>
<dbReference type="InterPro" id="IPR001739">
    <property type="entry name" value="Methyl_CpG_DNA-bd"/>
</dbReference>
<evidence type="ECO:0000256" key="2">
    <source>
        <dbReference type="ARBA" id="ARBA00022723"/>
    </source>
</evidence>
<reference evidence="11 13" key="1">
    <citation type="journal article" date="2017" name="Nature">
        <title>The sunflower genome provides insights into oil metabolism, flowering and Asterid evolution.</title>
        <authorList>
            <person name="Badouin H."/>
            <person name="Gouzy J."/>
            <person name="Grassa C.J."/>
            <person name="Murat F."/>
            <person name="Staton S.E."/>
            <person name="Cottret L."/>
            <person name="Lelandais-Briere C."/>
            <person name="Owens G.L."/>
            <person name="Carrere S."/>
            <person name="Mayjonade B."/>
            <person name="Legrand L."/>
            <person name="Gill N."/>
            <person name="Kane N.C."/>
            <person name="Bowers J.E."/>
            <person name="Hubner S."/>
            <person name="Bellec A."/>
            <person name="Berard A."/>
            <person name="Berges H."/>
            <person name="Blanchet N."/>
            <person name="Boniface M.C."/>
            <person name="Brunel D."/>
            <person name="Catrice O."/>
            <person name="Chaidir N."/>
            <person name="Claudel C."/>
            <person name="Donnadieu C."/>
            <person name="Faraut T."/>
            <person name="Fievet G."/>
            <person name="Helmstetter N."/>
            <person name="King M."/>
            <person name="Knapp S.J."/>
            <person name="Lai Z."/>
            <person name="Le Paslier M.C."/>
            <person name="Lippi Y."/>
            <person name="Lorenzon L."/>
            <person name="Mandel J.R."/>
            <person name="Marage G."/>
            <person name="Marchand G."/>
            <person name="Marquand E."/>
            <person name="Bret-Mestries E."/>
            <person name="Morien E."/>
            <person name="Nambeesan S."/>
            <person name="Nguyen T."/>
            <person name="Pegot-Espagnet P."/>
            <person name="Pouilly N."/>
            <person name="Raftis F."/>
            <person name="Sallet E."/>
            <person name="Schiex T."/>
            <person name="Thomas J."/>
            <person name="Vandecasteele C."/>
            <person name="Vares D."/>
            <person name="Vear F."/>
            <person name="Vautrin S."/>
            <person name="Crespi M."/>
            <person name="Mangin B."/>
            <person name="Burke J.M."/>
            <person name="Salse J."/>
            <person name="Munos S."/>
            <person name="Vincourt P."/>
            <person name="Rieseberg L.H."/>
            <person name="Langlade N.B."/>
        </authorList>
    </citation>
    <scope>NUCLEOTIDE SEQUENCE [LARGE SCALE GENOMIC DNA]</scope>
    <source>
        <strain evidence="13">cv. SF193</strain>
        <tissue evidence="11">Leaves</tissue>
    </source>
</reference>
<keyword evidence="2" id="KW-0479">Metal-binding</keyword>
<dbReference type="STRING" id="4232.A0A251S6N8"/>
<dbReference type="PANTHER" id="PTHR12396">
    <property type="entry name" value="METHYL-CPG BINDING PROTEIN, MBD"/>
    <property type="match status" value="1"/>
</dbReference>
<sequence length="187" mass="21341">MKSDQLFMQVSPTSVIVAFTVQCDKCYKWRKLATEEQFEEFRCNLTDDPFVCNKLPGTTCEKPADISVDSSRVWVLDKPNIPKTPKGFKRIASLRSDYSRMDVKYMTPQGDKIRTTPGIVDYLQNHPECSHISPSDFCYIAPKIMRETLPKHVVKNPVSSTKKKIKVKSLVDIHKTGNPSYPPKKIT</sequence>
<keyword evidence="13" id="KW-1185">Reference proteome</keyword>
<evidence type="ECO:0000313" key="12">
    <source>
        <dbReference type="EMBL" id="OTF93925.1"/>
    </source>
</evidence>
<evidence type="ECO:0000256" key="5">
    <source>
        <dbReference type="ARBA" id="ARBA00023015"/>
    </source>
</evidence>
<dbReference type="SMART" id="SM00391">
    <property type="entry name" value="MBD"/>
    <property type="match status" value="1"/>
</dbReference>
<evidence type="ECO:0000313" key="11">
    <source>
        <dbReference type="EMBL" id="KAF5762911.1"/>
    </source>
</evidence>
<keyword evidence="3" id="KW-0863">Zinc-finger</keyword>
<dbReference type="Pfam" id="PF07496">
    <property type="entry name" value="zf-CW"/>
    <property type="match status" value="1"/>
</dbReference>
<gene>
    <name evidence="12" type="ORF">HannXRQ_Chr15g0466561</name>
    <name evidence="11" type="ORF">HanXRQr2_Chr15g0674231</name>
</gene>
<accession>A0A251S6N8</accession>
<evidence type="ECO:0000256" key="8">
    <source>
        <dbReference type="ARBA" id="ARBA00023242"/>
    </source>
</evidence>
<comment type="subcellular location">
    <subcellularLocation>
        <location evidence="1">Nucleus</location>
    </subcellularLocation>
</comment>
<dbReference type="EMBL" id="MNCJ02000330">
    <property type="protein sequence ID" value="KAF5762911.1"/>
    <property type="molecule type" value="Genomic_DNA"/>
</dbReference>
<evidence type="ECO:0000256" key="1">
    <source>
        <dbReference type="ARBA" id="ARBA00004123"/>
    </source>
</evidence>
<dbReference type="EMBL" id="CM007904">
    <property type="protein sequence ID" value="OTF93925.1"/>
    <property type="molecule type" value="Genomic_DNA"/>
</dbReference>
<dbReference type="Gene3D" id="3.30.890.10">
    <property type="entry name" value="Methyl-cpg-binding Protein 2, Chain A"/>
    <property type="match status" value="1"/>
</dbReference>
<keyword evidence="4" id="KW-0862">Zinc</keyword>